<sequence>MTVWYTADTHFGHENIIPFCDRPFRSVSHMDSALIENMWKVVKPEDTLWIIGDFAFGPAAKDVAWLEMIFGQLPGAKNHLVVGNHDGELTQLLPWDSVTQLTEVEDNGKSNVLCHYPMITWNGARKGALQIFGHVHNNWLGSRNAVNAGVDVWDYMPVTLADLERRARKLPINKHWVDVEQRAAAD</sequence>
<dbReference type="OrthoDB" id="5380073at2"/>
<dbReference type="EMBL" id="PXNQ02000008">
    <property type="protein sequence ID" value="RNF34035.1"/>
    <property type="molecule type" value="Genomic_DNA"/>
</dbReference>
<dbReference type="Gene3D" id="3.60.21.10">
    <property type="match status" value="1"/>
</dbReference>
<dbReference type="Pfam" id="PF00149">
    <property type="entry name" value="Metallophos"/>
    <property type="match status" value="1"/>
</dbReference>
<dbReference type="RefSeq" id="WP_106692003.1">
    <property type="nucleotide sequence ID" value="NZ_PXNQ02000008.1"/>
</dbReference>
<keyword evidence="3" id="KW-1185">Reference proteome</keyword>
<dbReference type="Proteomes" id="UP000238137">
    <property type="component" value="Unassembled WGS sequence"/>
</dbReference>
<evidence type="ECO:0000313" key="3">
    <source>
        <dbReference type="Proteomes" id="UP000238137"/>
    </source>
</evidence>
<evidence type="ECO:0000313" key="2">
    <source>
        <dbReference type="EMBL" id="RNF34035.1"/>
    </source>
</evidence>
<evidence type="ECO:0000259" key="1">
    <source>
        <dbReference type="Pfam" id="PF00149"/>
    </source>
</evidence>
<reference evidence="2" key="1">
    <citation type="submission" date="2018-05" db="EMBL/GenBank/DDBJ databases">
        <title>Reclassification of Methylarcula marina and Methylarcula terricola as Paracoccus methylarcula sp.nov., comb.nov. and Paracoccus terricola comb.nov.</title>
        <authorList>
            <person name="Shmareva M.N."/>
            <person name="Doronina N.V."/>
            <person name="Vasilenko O.V."/>
            <person name="Tarlachkov S.V."/>
            <person name="Trotsenko Y.A."/>
        </authorList>
    </citation>
    <scope>NUCLEOTIDE SEQUENCE [LARGE SCALE GENOMIC DNA]</scope>
    <source>
        <strain evidence="2">VKM B-2159</strain>
    </source>
</reference>
<dbReference type="SUPFAM" id="SSF56300">
    <property type="entry name" value="Metallo-dependent phosphatases"/>
    <property type="match status" value="1"/>
</dbReference>
<proteinExistence type="predicted"/>
<protein>
    <submittedName>
        <fullName evidence="2">Metallophosphoesterase</fullName>
    </submittedName>
</protein>
<comment type="caution">
    <text evidence="2">The sequence shown here is derived from an EMBL/GenBank/DDBJ whole genome shotgun (WGS) entry which is preliminary data.</text>
</comment>
<gene>
    <name evidence="2" type="ORF">A7A09_014160</name>
</gene>
<dbReference type="InterPro" id="IPR004843">
    <property type="entry name" value="Calcineurin-like_PHP"/>
</dbReference>
<organism evidence="2 3">
    <name type="scientific">Paracoccus methylarcula</name>
    <dbReference type="NCBI Taxonomy" id="72022"/>
    <lineage>
        <taxon>Bacteria</taxon>
        <taxon>Pseudomonadati</taxon>
        <taxon>Pseudomonadota</taxon>
        <taxon>Alphaproteobacteria</taxon>
        <taxon>Rhodobacterales</taxon>
        <taxon>Paracoccaceae</taxon>
        <taxon>Paracoccus</taxon>
    </lineage>
</organism>
<accession>A0A422QVQ5</accession>
<dbReference type="AlphaFoldDB" id="A0A422QVQ5"/>
<name>A0A422QVQ5_9RHOB</name>
<feature type="domain" description="Calcineurin-like phosphoesterase" evidence="1">
    <location>
        <begin position="1"/>
        <end position="118"/>
    </location>
</feature>
<dbReference type="GO" id="GO:0016787">
    <property type="term" value="F:hydrolase activity"/>
    <property type="evidence" value="ECO:0007669"/>
    <property type="project" value="InterPro"/>
</dbReference>
<dbReference type="InterPro" id="IPR029052">
    <property type="entry name" value="Metallo-depent_PP-like"/>
</dbReference>